<name>A0ABD3MZH5_9STRA</name>
<keyword evidence="1" id="KW-0175">Coiled coil</keyword>
<feature type="compositionally biased region" description="Polar residues" evidence="2">
    <location>
        <begin position="292"/>
        <end position="309"/>
    </location>
</feature>
<gene>
    <name evidence="3" type="ORF">ACHAWU_006997</name>
</gene>
<dbReference type="AlphaFoldDB" id="A0ABD3MZH5"/>
<evidence type="ECO:0000256" key="1">
    <source>
        <dbReference type="SAM" id="Coils"/>
    </source>
</evidence>
<feature type="region of interest" description="Disordered" evidence="2">
    <location>
        <begin position="23"/>
        <end position="52"/>
    </location>
</feature>
<keyword evidence="4" id="KW-1185">Reference proteome</keyword>
<proteinExistence type="predicted"/>
<dbReference type="EMBL" id="JALLBG020000056">
    <property type="protein sequence ID" value="KAL3769243.1"/>
    <property type="molecule type" value="Genomic_DNA"/>
</dbReference>
<feature type="coiled-coil region" evidence="1">
    <location>
        <begin position="116"/>
        <end position="143"/>
    </location>
</feature>
<feature type="region of interest" description="Disordered" evidence="2">
    <location>
        <begin position="280"/>
        <end position="319"/>
    </location>
</feature>
<organism evidence="3 4">
    <name type="scientific">Discostella pseudostelligera</name>
    <dbReference type="NCBI Taxonomy" id="259834"/>
    <lineage>
        <taxon>Eukaryota</taxon>
        <taxon>Sar</taxon>
        <taxon>Stramenopiles</taxon>
        <taxon>Ochrophyta</taxon>
        <taxon>Bacillariophyta</taxon>
        <taxon>Coscinodiscophyceae</taxon>
        <taxon>Thalassiosirophycidae</taxon>
        <taxon>Stephanodiscales</taxon>
        <taxon>Stephanodiscaceae</taxon>
        <taxon>Discostella</taxon>
    </lineage>
</organism>
<comment type="caution">
    <text evidence="3">The sequence shown here is derived from an EMBL/GenBank/DDBJ whole genome shotgun (WGS) entry which is preliminary data.</text>
</comment>
<sequence length="319" mass="37130">MPPYQEKVEAFIEELLFPVSTEKPYKEKHRNLEDTLSETSDETEEENYPQLDPSDFEVADEVSHDVAYARMIDAYPPSFPTPAANEYYTYPTNTKLVSKQQQHVVTVNSMYHQLKARAARKELKKIEKAKERYRKKIMKDNIEIQRKRDMLQSEKSERHFRFECMTTGRKQEIVDVNHFYLAVADVLVLIDSNYNFNILNTSWYHLNIITNSKHHFWSKCCIDGSGSQVKTLSTISTFVGIKSTRGSRNEEIRAKHNQRLMLRLDSERGDTPQTYTKMAAKQQAVDRKISARNPTRTQSASTEQWTQSAKGDEWKSGPM</sequence>
<evidence type="ECO:0000313" key="3">
    <source>
        <dbReference type="EMBL" id="KAL3769243.1"/>
    </source>
</evidence>
<protein>
    <submittedName>
        <fullName evidence="3">Uncharacterized protein</fullName>
    </submittedName>
</protein>
<evidence type="ECO:0000256" key="2">
    <source>
        <dbReference type="SAM" id="MobiDB-lite"/>
    </source>
</evidence>
<dbReference type="Proteomes" id="UP001530293">
    <property type="component" value="Unassembled WGS sequence"/>
</dbReference>
<reference evidence="3 4" key="1">
    <citation type="submission" date="2024-10" db="EMBL/GenBank/DDBJ databases">
        <title>Updated reference genomes for cyclostephanoid diatoms.</title>
        <authorList>
            <person name="Roberts W.R."/>
            <person name="Alverson A.J."/>
        </authorList>
    </citation>
    <scope>NUCLEOTIDE SEQUENCE [LARGE SCALE GENOMIC DNA]</scope>
    <source>
        <strain evidence="3 4">AJA232-27</strain>
    </source>
</reference>
<evidence type="ECO:0000313" key="4">
    <source>
        <dbReference type="Proteomes" id="UP001530293"/>
    </source>
</evidence>
<feature type="compositionally biased region" description="Acidic residues" evidence="2">
    <location>
        <begin position="35"/>
        <end position="47"/>
    </location>
</feature>
<feature type="compositionally biased region" description="Basic and acidic residues" evidence="2">
    <location>
        <begin position="310"/>
        <end position="319"/>
    </location>
</feature>
<accession>A0ABD3MZH5</accession>